<dbReference type="PANTHER" id="PTHR10953">
    <property type="entry name" value="UBIQUITIN-ACTIVATING ENZYME E1"/>
    <property type="match status" value="1"/>
</dbReference>
<gene>
    <name evidence="3" type="ORF">ACFOSS_11685</name>
</gene>
<dbReference type="CDD" id="cd00757">
    <property type="entry name" value="ThiF_MoeB_HesA_family"/>
    <property type="match status" value="1"/>
</dbReference>
<dbReference type="SUPFAM" id="SSF69572">
    <property type="entry name" value="Activating enzymes of the ubiquitin-like proteins"/>
    <property type="match status" value="1"/>
</dbReference>
<keyword evidence="1" id="KW-1133">Transmembrane helix</keyword>
<keyword evidence="1" id="KW-0472">Membrane</keyword>
<protein>
    <submittedName>
        <fullName evidence="3">HesA/MoeB/ThiF family protein</fullName>
    </submittedName>
</protein>
<dbReference type="Proteomes" id="UP001595692">
    <property type="component" value="Unassembled WGS sequence"/>
</dbReference>
<keyword evidence="4" id="KW-1185">Reference proteome</keyword>
<sequence>MLEVGSLKGDTSEQAMWSQYGRQLALPEWGEGAQRRLQSARVLLVGVGGLGSAVATYLVAAGVGVLEISDDDQVSLSNLQRQFLYGVADLGQRKTHKAMQRLTSMNPRVRIHSHPAVHADTVLGLLTAGEYQLVVDCCDNQATRLMLNQACLQLGVPLLSAAASGWLGSLALFDFSSIPLLSRCGCYACLYPQAAADDCRQIGILGATVGIVGACEALEALKFLGGLPTPAATQVLRFNALDQRWQQLGRQRDPACLCCSEHLTKEATR</sequence>
<dbReference type="InterPro" id="IPR035985">
    <property type="entry name" value="Ubiquitin-activating_enz"/>
</dbReference>
<evidence type="ECO:0000259" key="2">
    <source>
        <dbReference type="Pfam" id="PF00899"/>
    </source>
</evidence>
<organism evidence="3 4">
    <name type="scientific">Pseudaeromonas sharmana</name>
    <dbReference type="NCBI Taxonomy" id="328412"/>
    <lineage>
        <taxon>Bacteria</taxon>
        <taxon>Pseudomonadati</taxon>
        <taxon>Pseudomonadota</taxon>
        <taxon>Gammaproteobacteria</taxon>
        <taxon>Aeromonadales</taxon>
        <taxon>Aeromonadaceae</taxon>
        <taxon>Pseudaeromonas</taxon>
    </lineage>
</organism>
<dbReference type="EMBL" id="JBHSAF010000014">
    <property type="protein sequence ID" value="MFC3914127.1"/>
    <property type="molecule type" value="Genomic_DNA"/>
</dbReference>
<dbReference type="InterPro" id="IPR000594">
    <property type="entry name" value="ThiF_NAD_FAD-bd"/>
</dbReference>
<evidence type="ECO:0000256" key="1">
    <source>
        <dbReference type="SAM" id="Phobius"/>
    </source>
</evidence>
<reference evidence="4" key="1">
    <citation type="journal article" date="2019" name="Int. J. Syst. Evol. Microbiol.">
        <title>The Global Catalogue of Microorganisms (GCM) 10K type strain sequencing project: providing services to taxonomists for standard genome sequencing and annotation.</title>
        <authorList>
            <consortium name="The Broad Institute Genomics Platform"/>
            <consortium name="The Broad Institute Genome Sequencing Center for Infectious Disease"/>
            <person name="Wu L."/>
            <person name="Ma J."/>
        </authorList>
    </citation>
    <scope>NUCLEOTIDE SEQUENCE [LARGE SCALE GENOMIC DNA]</scope>
    <source>
        <strain evidence="4">CCUG 54939</strain>
    </source>
</reference>
<comment type="caution">
    <text evidence="3">The sequence shown here is derived from an EMBL/GenBank/DDBJ whole genome shotgun (WGS) entry which is preliminary data.</text>
</comment>
<evidence type="ECO:0000313" key="3">
    <source>
        <dbReference type="EMBL" id="MFC3914127.1"/>
    </source>
</evidence>
<feature type="domain" description="THIF-type NAD/FAD binding fold" evidence="2">
    <location>
        <begin position="20"/>
        <end position="257"/>
    </location>
</feature>
<keyword evidence="1" id="KW-0812">Transmembrane</keyword>
<accession>A0ABV8CPM2</accession>
<feature type="transmembrane region" description="Helical" evidence="1">
    <location>
        <begin position="42"/>
        <end position="66"/>
    </location>
</feature>
<evidence type="ECO:0000313" key="4">
    <source>
        <dbReference type="Proteomes" id="UP001595692"/>
    </source>
</evidence>
<dbReference type="PANTHER" id="PTHR10953:SF102">
    <property type="entry name" value="ADENYLYLTRANSFERASE AND SULFURTRANSFERASE MOCS3"/>
    <property type="match status" value="1"/>
</dbReference>
<dbReference type="Pfam" id="PF00899">
    <property type="entry name" value="ThiF"/>
    <property type="match status" value="1"/>
</dbReference>
<dbReference type="RefSeq" id="WP_377152683.1">
    <property type="nucleotide sequence ID" value="NZ_JBHSAF010000014.1"/>
</dbReference>
<proteinExistence type="predicted"/>
<dbReference type="Gene3D" id="3.40.50.720">
    <property type="entry name" value="NAD(P)-binding Rossmann-like Domain"/>
    <property type="match status" value="1"/>
</dbReference>
<name>A0ABV8CPM2_9GAMM</name>
<dbReference type="InterPro" id="IPR045886">
    <property type="entry name" value="ThiF/MoeB/HesA"/>
</dbReference>